<dbReference type="EMBL" id="CP016397">
    <property type="protein sequence ID" value="ASQ44983.1"/>
    <property type="molecule type" value="Genomic_DNA"/>
</dbReference>
<gene>
    <name evidence="1" type="ORF">clem_02100</name>
</gene>
<protein>
    <submittedName>
        <fullName evidence="1">Uncharacterized protein</fullName>
    </submittedName>
</protein>
<sequence>MFFKQDKQVKQVDTDYPYCLFIPIVEQIRDHNNIRTWSLVMQPNVARKFYSSIELLEQCESSRLGRKRLSCYRIFLSAAEYSQLQATPSNAQIRIGFLSFQVERIQSLITINKENKVEYVNPFCSGIKEEKTVTFAA</sequence>
<dbReference type="RefSeq" id="WP_094090095.1">
    <property type="nucleotide sequence ID" value="NZ_CP016397.1"/>
</dbReference>
<evidence type="ECO:0000313" key="2">
    <source>
        <dbReference type="Proteomes" id="UP000201728"/>
    </source>
</evidence>
<dbReference type="OrthoDB" id="5652792at2"/>
<accession>A0A222NZF5</accession>
<organism evidence="1 2">
    <name type="scientific">Legionella clemsonensis</name>
    <dbReference type="NCBI Taxonomy" id="1867846"/>
    <lineage>
        <taxon>Bacteria</taxon>
        <taxon>Pseudomonadati</taxon>
        <taxon>Pseudomonadota</taxon>
        <taxon>Gammaproteobacteria</taxon>
        <taxon>Legionellales</taxon>
        <taxon>Legionellaceae</taxon>
        <taxon>Legionella</taxon>
    </lineage>
</organism>
<name>A0A222NZF5_9GAMM</name>
<proteinExistence type="predicted"/>
<dbReference type="KEGG" id="lcd:clem_02100"/>
<evidence type="ECO:0000313" key="1">
    <source>
        <dbReference type="EMBL" id="ASQ44983.1"/>
    </source>
</evidence>
<reference evidence="2" key="1">
    <citation type="submission" date="2016-07" db="EMBL/GenBank/DDBJ databases">
        <authorList>
            <person name="Florea S."/>
            <person name="Webb J.S."/>
            <person name="Jaromczyk J."/>
            <person name="Schardl C.L."/>
        </authorList>
    </citation>
    <scope>NUCLEOTIDE SEQUENCE [LARGE SCALE GENOMIC DNA]</scope>
    <source>
        <strain evidence="2">CDC-D5610</strain>
    </source>
</reference>
<dbReference type="AlphaFoldDB" id="A0A222NZF5"/>
<dbReference type="Proteomes" id="UP000201728">
    <property type="component" value="Chromosome"/>
</dbReference>
<keyword evidence="2" id="KW-1185">Reference proteome</keyword>